<dbReference type="FunFam" id="1.10.150.20:FF:000002">
    <property type="entry name" value="DNA polymerase I"/>
    <property type="match status" value="1"/>
</dbReference>
<dbReference type="InterPro" id="IPR036279">
    <property type="entry name" value="5-3_exonuclease_C_sf"/>
</dbReference>
<dbReference type="InterPro" id="IPR018320">
    <property type="entry name" value="DNA_polymerase_1"/>
</dbReference>
<proteinExistence type="inferred from homology"/>
<comment type="subunit">
    <text evidence="3">Single-chain monomer with multiple functions.</text>
</comment>
<dbReference type="CDD" id="cd09859">
    <property type="entry name" value="PIN_53EXO"/>
    <property type="match status" value="1"/>
</dbReference>
<dbReference type="PANTHER" id="PTHR10133:SF27">
    <property type="entry name" value="DNA POLYMERASE NU"/>
    <property type="match status" value="1"/>
</dbReference>
<protein>
    <recommendedName>
        <fullName evidence="5 17">DNA polymerase I</fullName>
        <ecNumber evidence="4 17">2.7.7.7</ecNumber>
    </recommendedName>
</protein>
<evidence type="ECO:0000256" key="10">
    <source>
        <dbReference type="ARBA" id="ARBA00022763"/>
    </source>
</evidence>
<evidence type="ECO:0000256" key="13">
    <source>
        <dbReference type="ARBA" id="ARBA00022932"/>
    </source>
</evidence>
<dbReference type="InterPro" id="IPR020045">
    <property type="entry name" value="DNA_polI_H3TH"/>
</dbReference>
<dbReference type="SUPFAM" id="SSF88723">
    <property type="entry name" value="PIN domain-like"/>
    <property type="match status" value="1"/>
</dbReference>
<dbReference type="InterPro" id="IPR043502">
    <property type="entry name" value="DNA/RNA_pol_sf"/>
</dbReference>
<dbReference type="InterPro" id="IPR008918">
    <property type="entry name" value="HhH2"/>
</dbReference>
<dbReference type="Gene3D" id="1.20.1060.10">
    <property type="entry name" value="Taq DNA Polymerase, Chain T, domain 4"/>
    <property type="match status" value="1"/>
</dbReference>
<feature type="domain" description="DNA-directed DNA polymerase family A palm" evidence="20">
    <location>
        <begin position="623"/>
        <end position="823"/>
    </location>
</feature>
<evidence type="ECO:0000256" key="17">
    <source>
        <dbReference type="NCBIfam" id="TIGR00593"/>
    </source>
</evidence>
<dbReference type="InterPro" id="IPR002421">
    <property type="entry name" value="5-3_exonuclease"/>
</dbReference>
<dbReference type="CDD" id="cd08637">
    <property type="entry name" value="DNA_pol_A_pol_I_C"/>
    <property type="match status" value="1"/>
</dbReference>
<dbReference type="Pfam" id="PF02739">
    <property type="entry name" value="5_3_exonuc_N"/>
    <property type="match status" value="1"/>
</dbReference>
<dbReference type="SUPFAM" id="SSF56672">
    <property type="entry name" value="DNA/RNA polymerases"/>
    <property type="match status" value="1"/>
</dbReference>
<evidence type="ECO:0000256" key="6">
    <source>
        <dbReference type="ARBA" id="ARBA00022679"/>
    </source>
</evidence>
<dbReference type="CDD" id="cd09898">
    <property type="entry name" value="H3TH_53EXO"/>
    <property type="match status" value="1"/>
</dbReference>
<dbReference type="SMART" id="SM00475">
    <property type="entry name" value="53EXOc"/>
    <property type="match status" value="1"/>
</dbReference>
<evidence type="ECO:0000256" key="5">
    <source>
        <dbReference type="ARBA" id="ARBA00020311"/>
    </source>
</evidence>
<comment type="similarity">
    <text evidence="2 18">Belongs to the DNA polymerase type-A family.</text>
</comment>
<dbReference type="FunFam" id="1.20.1060.10:FF:000001">
    <property type="entry name" value="DNA polymerase I"/>
    <property type="match status" value="1"/>
</dbReference>
<comment type="catalytic activity">
    <reaction evidence="16 18">
        <text>DNA(n) + a 2'-deoxyribonucleoside 5'-triphosphate = DNA(n+1) + diphosphate</text>
        <dbReference type="Rhea" id="RHEA:22508"/>
        <dbReference type="Rhea" id="RHEA-COMP:17339"/>
        <dbReference type="Rhea" id="RHEA-COMP:17340"/>
        <dbReference type="ChEBI" id="CHEBI:33019"/>
        <dbReference type="ChEBI" id="CHEBI:61560"/>
        <dbReference type="ChEBI" id="CHEBI:173112"/>
        <dbReference type="EC" id="2.7.7.7"/>
    </reaction>
</comment>
<keyword evidence="12 18" id="KW-0269">Exonuclease</keyword>
<gene>
    <name evidence="18 21" type="primary">polA</name>
    <name evidence="21" type="ordered locus">AMF_914</name>
</gene>
<dbReference type="SMART" id="SM00279">
    <property type="entry name" value="HhH2"/>
    <property type="match status" value="1"/>
</dbReference>
<dbReference type="Pfam" id="PF00476">
    <property type="entry name" value="DNA_pol_A"/>
    <property type="match status" value="1"/>
</dbReference>
<dbReference type="SUPFAM" id="SSF53098">
    <property type="entry name" value="Ribonuclease H-like"/>
    <property type="match status" value="1"/>
</dbReference>
<name>B9KH35_ANAMF</name>
<feature type="domain" description="5'-3' exonuclease" evidence="19">
    <location>
        <begin position="16"/>
        <end position="271"/>
    </location>
</feature>
<dbReference type="Pfam" id="PF01367">
    <property type="entry name" value="5_3_exonuc"/>
    <property type="match status" value="1"/>
</dbReference>
<dbReference type="EC" id="2.7.7.7" evidence="4 17"/>
<dbReference type="InterPro" id="IPR012337">
    <property type="entry name" value="RNaseH-like_sf"/>
</dbReference>
<dbReference type="Gene3D" id="3.30.70.370">
    <property type="match status" value="1"/>
</dbReference>
<dbReference type="SUPFAM" id="SSF47807">
    <property type="entry name" value="5' to 3' exonuclease, C-terminal subdomain"/>
    <property type="match status" value="1"/>
</dbReference>
<dbReference type="InterPro" id="IPR019760">
    <property type="entry name" value="DNA-dir_DNA_pol_A_CS"/>
</dbReference>
<dbReference type="GO" id="GO:0008409">
    <property type="term" value="F:5'-3' exonuclease activity"/>
    <property type="evidence" value="ECO:0007669"/>
    <property type="project" value="UniProtKB-UniRule"/>
</dbReference>
<evidence type="ECO:0000256" key="9">
    <source>
        <dbReference type="ARBA" id="ARBA00022722"/>
    </source>
</evidence>
<keyword evidence="10 18" id="KW-0227">DNA damage</keyword>
<dbReference type="AlphaFoldDB" id="B9KH35"/>
<organism evidence="21 22">
    <name type="scientific">Anaplasma marginale (strain Florida)</name>
    <dbReference type="NCBI Taxonomy" id="320483"/>
    <lineage>
        <taxon>Bacteria</taxon>
        <taxon>Pseudomonadati</taxon>
        <taxon>Pseudomonadota</taxon>
        <taxon>Alphaproteobacteria</taxon>
        <taxon>Rickettsiales</taxon>
        <taxon>Anaplasmataceae</taxon>
        <taxon>Anaplasma</taxon>
    </lineage>
</organism>
<dbReference type="SMART" id="SM00482">
    <property type="entry name" value="POLAc"/>
    <property type="match status" value="1"/>
</dbReference>
<keyword evidence="14 18" id="KW-0238">DNA-binding</keyword>
<evidence type="ECO:0000256" key="15">
    <source>
        <dbReference type="ARBA" id="ARBA00023204"/>
    </source>
</evidence>
<evidence type="ECO:0000256" key="4">
    <source>
        <dbReference type="ARBA" id="ARBA00012417"/>
    </source>
</evidence>
<evidence type="ECO:0000256" key="18">
    <source>
        <dbReference type="RuleBase" id="RU004460"/>
    </source>
</evidence>
<keyword evidence="9" id="KW-0540">Nuclease</keyword>
<dbReference type="PANTHER" id="PTHR10133">
    <property type="entry name" value="DNA POLYMERASE I"/>
    <property type="match status" value="1"/>
</dbReference>
<evidence type="ECO:0000256" key="3">
    <source>
        <dbReference type="ARBA" id="ARBA00011541"/>
    </source>
</evidence>
<evidence type="ECO:0000256" key="16">
    <source>
        <dbReference type="ARBA" id="ARBA00049244"/>
    </source>
</evidence>
<evidence type="ECO:0000259" key="19">
    <source>
        <dbReference type="SMART" id="SM00475"/>
    </source>
</evidence>
<dbReference type="Gene3D" id="3.40.50.1010">
    <property type="entry name" value="5'-nuclease"/>
    <property type="match status" value="1"/>
</dbReference>
<dbReference type="eggNOG" id="COG0749">
    <property type="taxonomic scope" value="Bacteria"/>
</dbReference>
<evidence type="ECO:0000256" key="2">
    <source>
        <dbReference type="ARBA" id="ARBA00007705"/>
    </source>
</evidence>
<dbReference type="Proteomes" id="UP000007307">
    <property type="component" value="Chromosome"/>
</dbReference>
<sequence length="864" mass="96656">MRYLEYSEVLGVLHMANFVVVDAYGFLFRAYYALPQLHTSQGAPIGGVYGFINILLKHLLTHNADYIAVVFDTGSKNFRHTLYPQYKMNRPRLPEDLLRQFSPLREAVSALGIASEEVHNFEADDVIATLSTKYASEDVQVRVITADKDLLQLMGEHVQIFDPIKNKYLTDEYVVDKFGVTPDKLLDVLALTGDASDNIPGVPSIGVKTAARLINQFGSLDNVLSCAEKVEQKKCREMLIQHADQALLSRDLVSLQRAVEFDGDLNKYAKKLPDSEQLLAFLEKYELNSLRGKIEQCYQISLESPDRQGGAGEMPESHTEDPVAFLRKCENVGLLAFHAKIADGTINELSVAYDREHALTVRGDEVRNFMDAARQILASDSVLKIVHDAKLIMRHFPDLGAFDDVMLMSYSLDAGSHDHSLAGMAYRYLHQKFPARLACTLVQLHGVMRNKLLLDRLFTVYYQLERPLVRVLYEMQEIGVEVDTEILKQLSQDFHGSIRSLEKEIYDLAGCKFNVASARQLGKLLFERMGLSSSAKKMPSGSYSTNAEVLTELAAEGVEIADKVLKWRHFSKLKSTYVDALLRQVETGTKRVHTSYSMISTATGRISSSNPNLQNIPIRSKEGTEIRKAFVAREGHKLVSADYSQMELKIMAHIAGVQAFRDAFSEGKDIHMVTAQQIFGDGVTDPELRRRAKSINFGIIYGMSPFGLAKNVGITRQEASQYVAQYFRSYPEIKNYMEAIKAYARKYGYTRTAFGRKCYISGINSEQHTVRGFAERAAINAPIQGTAADVVKKAMINLRNKLEVGAIILQVHDELLVEVPESHVDRVAKLMKEVMEGVANFSVPLKVDIGVGSSWGSMAKLESV</sequence>
<keyword evidence="22" id="KW-1185">Reference proteome</keyword>
<evidence type="ECO:0000256" key="1">
    <source>
        <dbReference type="ARBA" id="ARBA00002703"/>
    </source>
</evidence>
<dbReference type="STRING" id="320483.AMF_914"/>
<dbReference type="FunFam" id="1.10.150.20:FF:000003">
    <property type="entry name" value="DNA polymerase I"/>
    <property type="match status" value="1"/>
</dbReference>
<evidence type="ECO:0000256" key="8">
    <source>
        <dbReference type="ARBA" id="ARBA00022705"/>
    </source>
</evidence>
<dbReference type="NCBIfam" id="TIGR00593">
    <property type="entry name" value="pola"/>
    <property type="match status" value="1"/>
</dbReference>
<evidence type="ECO:0000259" key="20">
    <source>
        <dbReference type="SMART" id="SM00482"/>
    </source>
</evidence>
<dbReference type="InterPro" id="IPR002298">
    <property type="entry name" value="DNA_polymerase_A"/>
</dbReference>
<accession>B9KH35</accession>
<dbReference type="eggNOG" id="COG0258">
    <property type="taxonomic scope" value="Bacteria"/>
</dbReference>
<evidence type="ECO:0000256" key="11">
    <source>
        <dbReference type="ARBA" id="ARBA00022801"/>
    </source>
</evidence>
<keyword evidence="13 18" id="KW-0239">DNA-directed DNA polymerase</keyword>
<dbReference type="KEGG" id="amf:AMF_914"/>
<dbReference type="GO" id="GO:0003887">
    <property type="term" value="F:DNA-directed DNA polymerase activity"/>
    <property type="evidence" value="ECO:0007669"/>
    <property type="project" value="UniProtKB-UniRule"/>
</dbReference>
<evidence type="ECO:0000313" key="21">
    <source>
        <dbReference type="EMBL" id="ACM49739.1"/>
    </source>
</evidence>
<dbReference type="EMBL" id="CP001079">
    <property type="protein sequence ID" value="ACM49739.1"/>
    <property type="molecule type" value="Genomic_DNA"/>
</dbReference>
<dbReference type="InterPro" id="IPR036397">
    <property type="entry name" value="RNaseH_sf"/>
</dbReference>
<keyword evidence="7 18" id="KW-0548">Nucleotidyltransferase</keyword>
<reference evidence="21 22" key="1">
    <citation type="journal article" date="2009" name="BMC Genomics">
        <title>Conservation in the face of diversity: multistrain analysis of an intracellular bacterium.</title>
        <authorList>
            <person name="Dark M.J."/>
            <person name="Herndon D.R."/>
            <person name="Kappmeyer L.S."/>
            <person name="Gonzales M.P."/>
            <person name="Nordeen E."/>
            <person name="Palmer G.H."/>
            <person name="Knowles D.P. Jr."/>
            <person name="Brayton K.A."/>
        </authorList>
    </citation>
    <scope>NUCLEOTIDE SEQUENCE [LARGE SCALE GENOMIC DNA]</scope>
    <source>
        <strain evidence="21 22">Florida</strain>
    </source>
</reference>
<keyword evidence="8 18" id="KW-0235">DNA replication</keyword>
<dbReference type="PRINTS" id="PR00868">
    <property type="entry name" value="DNAPOLI"/>
</dbReference>
<dbReference type="GO" id="GO:0006261">
    <property type="term" value="P:DNA-templated DNA replication"/>
    <property type="evidence" value="ECO:0007669"/>
    <property type="project" value="UniProtKB-UniRule"/>
</dbReference>
<dbReference type="GO" id="GO:0003677">
    <property type="term" value="F:DNA binding"/>
    <property type="evidence" value="ECO:0007669"/>
    <property type="project" value="UniProtKB-UniRule"/>
</dbReference>
<dbReference type="HOGENOM" id="CLU_004675_0_1_5"/>
<dbReference type="InterPro" id="IPR001098">
    <property type="entry name" value="DNA-dir_DNA_pol_A_palm_dom"/>
</dbReference>
<keyword evidence="15 18" id="KW-0234">DNA repair</keyword>
<evidence type="ECO:0000256" key="14">
    <source>
        <dbReference type="ARBA" id="ARBA00023125"/>
    </source>
</evidence>
<dbReference type="NCBIfam" id="NF004397">
    <property type="entry name" value="PRK05755.1"/>
    <property type="match status" value="1"/>
</dbReference>
<comment type="function">
    <text evidence="1 18">In addition to polymerase activity, this DNA polymerase exhibits 5'-3' exonuclease activity.</text>
</comment>
<keyword evidence="11 18" id="KW-0378">Hydrolase</keyword>
<evidence type="ECO:0000256" key="12">
    <source>
        <dbReference type="ARBA" id="ARBA00022839"/>
    </source>
</evidence>
<evidence type="ECO:0000313" key="22">
    <source>
        <dbReference type="Proteomes" id="UP000007307"/>
    </source>
</evidence>
<dbReference type="InterPro" id="IPR020046">
    <property type="entry name" value="5-3_exonucl_a-hlix_arch_N"/>
</dbReference>
<dbReference type="GO" id="GO:0006302">
    <property type="term" value="P:double-strand break repair"/>
    <property type="evidence" value="ECO:0007669"/>
    <property type="project" value="TreeGrafter"/>
</dbReference>
<dbReference type="PROSITE" id="PS00447">
    <property type="entry name" value="DNA_POLYMERASE_A"/>
    <property type="match status" value="1"/>
</dbReference>
<dbReference type="Gene3D" id="1.10.150.20">
    <property type="entry name" value="5' to 3' exonuclease, C-terminal subdomain"/>
    <property type="match status" value="2"/>
</dbReference>
<keyword evidence="6 18" id="KW-0808">Transferase</keyword>
<dbReference type="Gene3D" id="3.30.420.10">
    <property type="entry name" value="Ribonuclease H-like superfamily/Ribonuclease H"/>
    <property type="match status" value="1"/>
</dbReference>
<evidence type="ECO:0000256" key="7">
    <source>
        <dbReference type="ARBA" id="ARBA00022695"/>
    </source>
</evidence>
<dbReference type="InterPro" id="IPR029060">
    <property type="entry name" value="PIN-like_dom_sf"/>
</dbReference>